<name>A0ABV4SKY3_9ACTN</name>
<dbReference type="PANTHER" id="PTHR21485:SF3">
    <property type="entry name" value="N-ACYLNEURAMINATE CYTIDYLYLTRANSFERASE"/>
    <property type="match status" value="1"/>
</dbReference>
<dbReference type="InterPro" id="IPR036412">
    <property type="entry name" value="HAD-like_sf"/>
</dbReference>
<dbReference type="Gene3D" id="3.40.50.1000">
    <property type="entry name" value="HAD superfamily/HAD-like"/>
    <property type="match status" value="1"/>
</dbReference>
<comment type="caution">
    <text evidence="11">The sequence shown here is derived from an EMBL/GenBank/DDBJ whole genome shotgun (WGS) entry which is preliminary data.</text>
</comment>
<dbReference type="Pfam" id="PF02348">
    <property type="entry name" value="CTP_transf_3"/>
    <property type="match status" value="1"/>
</dbReference>
<keyword evidence="9" id="KW-0378">Hydrolase</keyword>
<evidence type="ECO:0000256" key="2">
    <source>
        <dbReference type="ARBA" id="ARBA00001946"/>
    </source>
</evidence>
<comment type="similarity">
    <text evidence="5">Belongs to the CMP-NeuNAc synthase family.</text>
</comment>
<keyword evidence="10" id="KW-0460">Magnesium</keyword>
<dbReference type="CDD" id="cd02513">
    <property type="entry name" value="CMP-NeuAc_Synthase"/>
    <property type="match status" value="1"/>
</dbReference>
<evidence type="ECO:0000256" key="5">
    <source>
        <dbReference type="ARBA" id="ARBA00010726"/>
    </source>
</evidence>
<dbReference type="RefSeq" id="WP_372563844.1">
    <property type="nucleotide sequence ID" value="NZ_JBGOSP010000010.1"/>
</dbReference>
<dbReference type="SUPFAM" id="SSF56784">
    <property type="entry name" value="HAD-like"/>
    <property type="match status" value="1"/>
</dbReference>
<gene>
    <name evidence="11" type="ORF">ACEG43_22280</name>
</gene>
<evidence type="ECO:0000256" key="7">
    <source>
        <dbReference type="ARBA" id="ARBA00012491"/>
    </source>
</evidence>
<dbReference type="SUPFAM" id="SSF53448">
    <property type="entry name" value="Nucleotide-diphospho-sugar transferases"/>
    <property type="match status" value="1"/>
</dbReference>
<dbReference type="PANTHER" id="PTHR21485">
    <property type="entry name" value="HAD SUPERFAMILY MEMBERS CMAS AND KDSC"/>
    <property type="match status" value="1"/>
</dbReference>
<evidence type="ECO:0000256" key="1">
    <source>
        <dbReference type="ARBA" id="ARBA00001862"/>
    </source>
</evidence>
<dbReference type="GO" id="GO:0016779">
    <property type="term" value="F:nucleotidyltransferase activity"/>
    <property type="evidence" value="ECO:0007669"/>
    <property type="project" value="UniProtKB-KW"/>
</dbReference>
<accession>A0ABV4SKY3</accession>
<dbReference type="Gene3D" id="3.90.550.10">
    <property type="entry name" value="Spore Coat Polysaccharide Biosynthesis Protein SpsA, Chain A"/>
    <property type="match status" value="1"/>
</dbReference>
<evidence type="ECO:0000313" key="12">
    <source>
        <dbReference type="Proteomes" id="UP001571476"/>
    </source>
</evidence>
<dbReference type="EC" id="2.7.7.43" evidence="7"/>
<dbReference type="InterPro" id="IPR010023">
    <property type="entry name" value="KdsC_fam"/>
</dbReference>
<comment type="subunit">
    <text evidence="6">Homotetramer.</text>
</comment>
<evidence type="ECO:0000256" key="9">
    <source>
        <dbReference type="ARBA" id="ARBA00022801"/>
    </source>
</evidence>
<dbReference type="InterPro" id="IPR003329">
    <property type="entry name" value="Cytidylyl_trans"/>
</dbReference>
<comment type="similarity">
    <text evidence="4">Belongs to the KdsC family.</text>
</comment>
<dbReference type="CDD" id="cd01630">
    <property type="entry name" value="HAD_KDO-like"/>
    <property type="match status" value="1"/>
</dbReference>
<evidence type="ECO:0000256" key="4">
    <source>
        <dbReference type="ARBA" id="ARBA00005893"/>
    </source>
</evidence>
<organism evidence="11 12">
    <name type="scientific">Streptomyces aureus</name>
    <dbReference type="NCBI Taxonomy" id="193461"/>
    <lineage>
        <taxon>Bacteria</taxon>
        <taxon>Bacillati</taxon>
        <taxon>Actinomycetota</taxon>
        <taxon>Actinomycetes</taxon>
        <taxon>Kitasatosporales</taxon>
        <taxon>Streptomycetaceae</taxon>
        <taxon>Streptomyces</taxon>
    </lineage>
</organism>
<sequence length="433" mass="45541">MTNPEAGTAAPVRRVLAVIPARGGSKGVPAKNLAPVGGVPLVARTVRECRATRLVTDVVVSTDDAAIAAAAREAGAEVVLRPAAIAGDKSSSEAAVLHALDAHEALQGAAVDVVLLVQCTSPFIVREDIDGVVNAIVEKGADTALTVAPFHGFVWRDADDEPAAPAAVERASVEGGTDTLVAPAATSGGYGVNHDKSFRQMRQDRPQDLLETGAVYAMDASGFREAKHRFFGRTELVRTDPARVLEIDDPHDLSRARALAPLFDANRPGSLPTAEDIDAVVLDFDGTQTDDKVLIDSDGREFVTVHRGDGLGIAALRKSGLPLLILSTEQNPVVAARARKLQIPVLHGIDRKDLALKQWCEEQGIAPERVLYVGNDVNDLPCFGLVGWPVAVASAHDVVRGAARAVTTLPGGDGAIREIATWILGPSIDSLNK</sequence>
<dbReference type="SFLD" id="SFLDG01136">
    <property type="entry name" value="C1.6:_Phosphoserine_Phosphatas"/>
    <property type="match status" value="1"/>
</dbReference>
<protein>
    <recommendedName>
        <fullName evidence="7">N-acylneuraminate cytidylyltransferase</fullName>
        <ecNumber evidence="7">2.7.7.43</ecNumber>
    </recommendedName>
</protein>
<comment type="catalytic activity">
    <reaction evidence="1">
        <text>an N-acylneuraminate + CTP = a CMP-N-acyl-beta-neuraminate + diphosphate</text>
        <dbReference type="Rhea" id="RHEA:11344"/>
        <dbReference type="ChEBI" id="CHEBI:33019"/>
        <dbReference type="ChEBI" id="CHEBI:37563"/>
        <dbReference type="ChEBI" id="CHEBI:60073"/>
        <dbReference type="ChEBI" id="CHEBI:68671"/>
        <dbReference type="EC" id="2.7.7.43"/>
    </reaction>
</comment>
<dbReference type="InterPro" id="IPR050793">
    <property type="entry name" value="CMP-NeuNAc_synthase"/>
</dbReference>
<comment type="cofactor">
    <cofactor evidence="2">
        <name>Mg(2+)</name>
        <dbReference type="ChEBI" id="CHEBI:18420"/>
    </cofactor>
</comment>
<evidence type="ECO:0000256" key="10">
    <source>
        <dbReference type="ARBA" id="ARBA00022842"/>
    </source>
</evidence>
<dbReference type="SFLD" id="SFLDS00003">
    <property type="entry name" value="Haloacid_Dehalogenase"/>
    <property type="match status" value="1"/>
</dbReference>
<reference evidence="11 12" key="1">
    <citation type="submission" date="2024-08" db="EMBL/GenBank/DDBJ databases">
        <title>Genome sequence of Streptomyces aureus CACIA-1.46HGO.</title>
        <authorList>
            <person name="Evangelista-Martinez Z."/>
        </authorList>
    </citation>
    <scope>NUCLEOTIDE SEQUENCE [LARGE SCALE GENOMIC DNA]</scope>
    <source>
        <strain evidence="11 12">CACIA-1.46HGO</strain>
    </source>
</reference>
<evidence type="ECO:0000313" key="11">
    <source>
        <dbReference type="EMBL" id="MFA3838871.1"/>
    </source>
</evidence>
<evidence type="ECO:0000256" key="6">
    <source>
        <dbReference type="ARBA" id="ARBA00011881"/>
    </source>
</evidence>
<dbReference type="InterPro" id="IPR023214">
    <property type="entry name" value="HAD_sf"/>
</dbReference>
<proteinExistence type="inferred from homology"/>
<keyword evidence="8" id="KW-0479">Metal-binding</keyword>
<keyword evidence="12" id="KW-1185">Reference proteome</keyword>
<keyword evidence="11" id="KW-0548">Nucleotidyltransferase</keyword>
<dbReference type="Pfam" id="PF08282">
    <property type="entry name" value="Hydrolase_3"/>
    <property type="match status" value="1"/>
</dbReference>
<comment type="pathway">
    <text evidence="3">Amino-sugar metabolism; N-acetylneuraminate metabolism.</text>
</comment>
<keyword evidence="11" id="KW-0808">Transferase</keyword>
<evidence type="ECO:0000256" key="3">
    <source>
        <dbReference type="ARBA" id="ARBA00005141"/>
    </source>
</evidence>
<evidence type="ECO:0000256" key="8">
    <source>
        <dbReference type="ARBA" id="ARBA00022723"/>
    </source>
</evidence>
<dbReference type="SFLD" id="SFLDG01138">
    <property type="entry name" value="C1.6.2:_Deoxy-d-mannose-octulo"/>
    <property type="match status" value="1"/>
</dbReference>
<dbReference type="Proteomes" id="UP001571476">
    <property type="component" value="Unassembled WGS sequence"/>
</dbReference>
<dbReference type="InterPro" id="IPR029044">
    <property type="entry name" value="Nucleotide-diphossugar_trans"/>
</dbReference>
<dbReference type="EMBL" id="JBGOSP010000010">
    <property type="protein sequence ID" value="MFA3838871.1"/>
    <property type="molecule type" value="Genomic_DNA"/>
</dbReference>